<evidence type="ECO:0000313" key="3">
    <source>
        <dbReference type="EMBL" id="OEK06318.1"/>
    </source>
</evidence>
<evidence type="ECO:0000256" key="1">
    <source>
        <dbReference type="SAM" id="MobiDB-lite"/>
    </source>
</evidence>
<evidence type="ECO:0000256" key="2">
    <source>
        <dbReference type="SAM" id="SignalP"/>
    </source>
</evidence>
<dbReference type="Proteomes" id="UP000095552">
    <property type="component" value="Unassembled WGS sequence"/>
</dbReference>
<dbReference type="OrthoDB" id="9910259at2"/>
<keyword evidence="4" id="KW-1185">Reference proteome</keyword>
<reference evidence="3 4" key="1">
    <citation type="submission" date="2016-08" db="EMBL/GenBank/DDBJ databases">
        <title>Draft genome of Fabibacter sp. strain SK-8.</title>
        <authorList>
            <person name="Wong S.-K."/>
            <person name="Hamasaki K."/>
            <person name="Yoshizawa S."/>
        </authorList>
    </citation>
    <scope>NUCLEOTIDE SEQUENCE [LARGE SCALE GENOMIC DNA]</scope>
    <source>
        <strain evidence="3 4">SK-8</strain>
    </source>
</reference>
<proteinExistence type="predicted"/>
<organism evidence="3 4">
    <name type="scientific">Roseivirga misakiensis</name>
    <dbReference type="NCBI Taxonomy" id="1563681"/>
    <lineage>
        <taxon>Bacteria</taxon>
        <taxon>Pseudomonadati</taxon>
        <taxon>Bacteroidota</taxon>
        <taxon>Cytophagia</taxon>
        <taxon>Cytophagales</taxon>
        <taxon>Roseivirgaceae</taxon>
        <taxon>Roseivirga</taxon>
    </lineage>
</organism>
<dbReference type="AlphaFoldDB" id="A0A1E5T4L3"/>
<protein>
    <submittedName>
        <fullName evidence="3">Uncharacterized protein</fullName>
    </submittedName>
</protein>
<dbReference type="EMBL" id="MDGQ01000003">
    <property type="protein sequence ID" value="OEK06318.1"/>
    <property type="molecule type" value="Genomic_DNA"/>
</dbReference>
<feature type="region of interest" description="Disordered" evidence="1">
    <location>
        <begin position="29"/>
        <end position="63"/>
    </location>
</feature>
<keyword evidence="2" id="KW-0732">Signal</keyword>
<gene>
    <name evidence="3" type="ORF">BFP71_01180</name>
</gene>
<dbReference type="PROSITE" id="PS51257">
    <property type="entry name" value="PROKAR_LIPOPROTEIN"/>
    <property type="match status" value="1"/>
</dbReference>
<feature type="chain" id="PRO_5009185951" evidence="2">
    <location>
        <begin position="20"/>
        <end position="63"/>
    </location>
</feature>
<feature type="compositionally biased region" description="Basic residues" evidence="1">
    <location>
        <begin position="53"/>
        <end position="63"/>
    </location>
</feature>
<sequence>MKKTVFLLFALSVLTFGCADNSEDTIPDPVVPEVNLDNEKSSTEPVTQTSKKDAKRKVTRIRG</sequence>
<feature type="signal peptide" evidence="2">
    <location>
        <begin position="1"/>
        <end position="19"/>
    </location>
</feature>
<dbReference type="RefSeq" id="WP_069833629.1">
    <property type="nucleotide sequence ID" value="NZ_MDGQ01000003.1"/>
</dbReference>
<evidence type="ECO:0000313" key="4">
    <source>
        <dbReference type="Proteomes" id="UP000095552"/>
    </source>
</evidence>
<comment type="caution">
    <text evidence="3">The sequence shown here is derived from an EMBL/GenBank/DDBJ whole genome shotgun (WGS) entry which is preliminary data.</text>
</comment>
<name>A0A1E5T4L3_9BACT</name>
<dbReference type="STRING" id="1563681.BFP71_01180"/>
<accession>A0A1E5T4L3</accession>